<dbReference type="Gene3D" id="3.30.40.10">
    <property type="entry name" value="Zinc/RING finger domain, C3HC4 (zinc finger)"/>
    <property type="match status" value="1"/>
</dbReference>
<dbReference type="SUPFAM" id="SSF57850">
    <property type="entry name" value="RING/U-box"/>
    <property type="match status" value="2"/>
</dbReference>
<organism evidence="10 11">
    <name type="scientific">Penicillium brevicompactum</name>
    <dbReference type="NCBI Taxonomy" id="5074"/>
    <lineage>
        <taxon>Eukaryota</taxon>
        <taxon>Fungi</taxon>
        <taxon>Dikarya</taxon>
        <taxon>Ascomycota</taxon>
        <taxon>Pezizomycotina</taxon>
        <taxon>Eurotiomycetes</taxon>
        <taxon>Eurotiomycetidae</taxon>
        <taxon>Eurotiales</taxon>
        <taxon>Aspergillaceae</taxon>
        <taxon>Penicillium</taxon>
    </lineage>
</organism>
<evidence type="ECO:0000256" key="1">
    <source>
        <dbReference type="ARBA" id="ARBA00001798"/>
    </source>
</evidence>
<feature type="domain" description="RING-type" evidence="9">
    <location>
        <begin position="113"/>
        <end position="299"/>
    </location>
</feature>
<evidence type="ECO:0000256" key="5">
    <source>
        <dbReference type="ARBA" id="ARBA00022737"/>
    </source>
</evidence>
<dbReference type="GO" id="GO:0061630">
    <property type="term" value="F:ubiquitin protein ligase activity"/>
    <property type="evidence" value="ECO:0007669"/>
    <property type="project" value="UniProtKB-EC"/>
</dbReference>
<gene>
    <name evidence="10" type="ORF">N7452_003577</name>
</gene>
<dbReference type="InterPro" id="IPR031127">
    <property type="entry name" value="E3_UB_ligase_RBR"/>
</dbReference>
<dbReference type="EC" id="2.3.2.31" evidence="2"/>
<evidence type="ECO:0000256" key="8">
    <source>
        <dbReference type="ARBA" id="ARBA00022833"/>
    </source>
</evidence>
<dbReference type="InterPro" id="IPR013083">
    <property type="entry name" value="Znf_RING/FYVE/PHD"/>
</dbReference>
<dbReference type="Pfam" id="PF01485">
    <property type="entry name" value="IBR"/>
    <property type="match status" value="2"/>
</dbReference>
<keyword evidence="6" id="KW-0863">Zinc-finger</keyword>
<keyword evidence="4" id="KW-0479">Metal-binding</keyword>
<dbReference type="CDD" id="cd20335">
    <property type="entry name" value="BRcat_RBR"/>
    <property type="match status" value="1"/>
</dbReference>
<dbReference type="InterPro" id="IPR017907">
    <property type="entry name" value="Znf_RING_CS"/>
</dbReference>
<keyword evidence="8" id="KW-0862">Zinc</keyword>
<dbReference type="InterPro" id="IPR044066">
    <property type="entry name" value="TRIAD_supradom"/>
</dbReference>
<evidence type="ECO:0000256" key="2">
    <source>
        <dbReference type="ARBA" id="ARBA00012251"/>
    </source>
</evidence>
<dbReference type="PANTHER" id="PTHR11685">
    <property type="entry name" value="RBR FAMILY RING FINGER AND IBR DOMAIN-CONTAINING"/>
    <property type="match status" value="1"/>
</dbReference>
<dbReference type="CDD" id="cd22584">
    <property type="entry name" value="Rcat_RBR_unk"/>
    <property type="match status" value="1"/>
</dbReference>
<accession>A0A9W9QWV4</accession>
<name>A0A9W9QWV4_PENBR</name>
<dbReference type="EMBL" id="JAPZBQ010000002">
    <property type="protein sequence ID" value="KAJ5345573.1"/>
    <property type="molecule type" value="Genomic_DNA"/>
</dbReference>
<keyword evidence="5" id="KW-0677">Repeat</keyword>
<evidence type="ECO:0000256" key="3">
    <source>
        <dbReference type="ARBA" id="ARBA00022679"/>
    </source>
</evidence>
<keyword evidence="7" id="KW-0833">Ubl conjugation pathway</keyword>
<keyword evidence="3" id="KW-0808">Transferase</keyword>
<reference evidence="10" key="2">
    <citation type="journal article" date="2023" name="IMA Fungus">
        <title>Comparative genomic study of the Penicillium genus elucidates a diverse pangenome and 15 lateral gene transfer events.</title>
        <authorList>
            <person name="Petersen C."/>
            <person name="Sorensen T."/>
            <person name="Nielsen M.R."/>
            <person name="Sondergaard T.E."/>
            <person name="Sorensen J.L."/>
            <person name="Fitzpatrick D.A."/>
            <person name="Frisvad J.C."/>
            <person name="Nielsen K.L."/>
        </authorList>
    </citation>
    <scope>NUCLEOTIDE SEQUENCE</scope>
    <source>
        <strain evidence="10">IBT 35673</strain>
    </source>
</reference>
<dbReference type="InterPro" id="IPR002867">
    <property type="entry name" value="IBR_dom"/>
</dbReference>
<dbReference type="Proteomes" id="UP001147695">
    <property type="component" value="Unassembled WGS sequence"/>
</dbReference>
<dbReference type="SMART" id="SM00647">
    <property type="entry name" value="IBR"/>
    <property type="match status" value="2"/>
</dbReference>
<evidence type="ECO:0000259" key="9">
    <source>
        <dbReference type="PROSITE" id="PS51873"/>
    </source>
</evidence>
<comment type="catalytic activity">
    <reaction evidence="1">
        <text>[E2 ubiquitin-conjugating enzyme]-S-ubiquitinyl-L-cysteine + [acceptor protein]-L-lysine = [E2 ubiquitin-conjugating enzyme]-L-cysteine + [acceptor protein]-N(6)-ubiquitinyl-L-lysine.</text>
        <dbReference type="EC" id="2.3.2.31"/>
    </reaction>
</comment>
<protein>
    <recommendedName>
        <fullName evidence="2">RBR-type E3 ubiquitin transferase</fullName>
        <ecNumber evidence="2">2.3.2.31</ecNumber>
    </recommendedName>
</protein>
<evidence type="ECO:0000256" key="4">
    <source>
        <dbReference type="ARBA" id="ARBA00022723"/>
    </source>
</evidence>
<sequence>MPSPLLFYSSPFPHLISSPCNYKKDTKRETKMAFQPNERVDHATASLMLQTIRADIERELAEMTSQSAGGVPDPQMEDRLTALLLWKNELEERTLGRGQIHMALGLPTVEPPVQHECAACLGLFYVVEMLTTTCSHRYCDACVVRLLETSLADENFFPPRCCHQPLPLEEARCFIDDETWARYTEKQIEHNDQSRTYCSNPTCSRYILPSDVRGNSGTCRSCFRRTCIGCKLVAHTGQCPDPDEEVLALAREEGWRRCPNCGHMVELRSGCNHITCRCGYEYCYVCSAKWKQCDCARWDEAMLVERAAAVAARRQALADAEVIPERAFELDFEDCDHEGDWVSIAGEAECEECEDVLPYYILECPDCGYQACERCVWHAL</sequence>
<dbReference type="GO" id="GO:0016567">
    <property type="term" value="P:protein ubiquitination"/>
    <property type="evidence" value="ECO:0007669"/>
    <property type="project" value="InterPro"/>
</dbReference>
<evidence type="ECO:0000256" key="7">
    <source>
        <dbReference type="ARBA" id="ARBA00022786"/>
    </source>
</evidence>
<dbReference type="GO" id="GO:0008270">
    <property type="term" value="F:zinc ion binding"/>
    <property type="evidence" value="ECO:0007669"/>
    <property type="project" value="UniProtKB-KW"/>
</dbReference>
<comment type="caution">
    <text evidence="10">The sequence shown here is derived from an EMBL/GenBank/DDBJ whole genome shotgun (WGS) entry which is preliminary data.</text>
</comment>
<evidence type="ECO:0000313" key="11">
    <source>
        <dbReference type="Proteomes" id="UP001147695"/>
    </source>
</evidence>
<proteinExistence type="predicted"/>
<dbReference type="AlphaFoldDB" id="A0A9W9QWV4"/>
<evidence type="ECO:0000313" key="10">
    <source>
        <dbReference type="EMBL" id="KAJ5345573.1"/>
    </source>
</evidence>
<evidence type="ECO:0000256" key="6">
    <source>
        <dbReference type="ARBA" id="ARBA00022771"/>
    </source>
</evidence>
<dbReference type="PROSITE" id="PS51873">
    <property type="entry name" value="TRIAD"/>
    <property type="match status" value="1"/>
</dbReference>
<dbReference type="PROSITE" id="PS00518">
    <property type="entry name" value="ZF_RING_1"/>
    <property type="match status" value="1"/>
</dbReference>
<reference evidence="10" key="1">
    <citation type="submission" date="2022-12" db="EMBL/GenBank/DDBJ databases">
        <authorList>
            <person name="Petersen C."/>
        </authorList>
    </citation>
    <scope>NUCLEOTIDE SEQUENCE</scope>
    <source>
        <strain evidence="10">IBT 35673</strain>
    </source>
</reference>
<dbReference type="Gene3D" id="1.20.120.1750">
    <property type="match status" value="1"/>
</dbReference>